<organism evidence="1 2">
    <name type="scientific">Araneus ventricosus</name>
    <name type="common">Orbweaver spider</name>
    <name type="synonym">Epeira ventricosa</name>
    <dbReference type="NCBI Taxonomy" id="182803"/>
    <lineage>
        <taxon>Eukaryota</taxon>
        <taxon>Metazoa</taxon>
        <taxon>Ecdysozoa</taxon>
        <taxon>Arthropoda</taxon>
        <taxon>Chelicerata</taxon>
        <taxon>Arachnida</taxon>
        <taxon>Araneae</taxon>
        <taxon>Araneomorphae</taxon>
        <taxon>Entelegynae</taxon>
        <taxon>Araneoidea</taxon>
        <taxon>Araneidae</taxon>
        <taxon>Araneus</taxon>
    </lineage>
</organism>
<evidence type="ECO:0000313" key="1">
    <source>
        <dbReference type="EMBL" id="GBN75259.1"/>
    </source>
</evidence>
<accession>A0A4Y2RJ14</accession>
<sequence>MMTKAKSPVNACKWISPGRFAYSSTVRSHGRHLRYKIDTVAKWIDAGPDYDTANAGNCLVKPHLWRLSRFVL</sequence>
<reference evidence="1 2" key="1">
    <citation type="journal article" date="2019" name="Sci. Rep.">
        <title>Orb-weaving spider Araneus ventricosus genome elucidates the spidroin gene catalogue.</title>
        <authorList>
            <person name="Kono N."/>
            <person name="Nakamura H."/>
            <person name="Ohtoshi R."/>
            <person name="Moran D.A.P."/>
            <person name="Shinohara A."/>
            <person name="Yoshida Y."/>
            <person name="Fujiwara M."/>
            <person name="Mori M."/>
            <person name="Tomita M."/>
            <person name="Arakawa K."/>
        </authorList>
    </citation>
    <scope>NUCLEOTIDE SEQUENCE [LARGE SCALE GENOMIC DNA]</scope>
</reference>
<keyword evidence="2" id="KW-1185">Reference proteome</keyword>
<protein>
    <submittedName>
        <fullName evidence="1">Uncharacterized protein</fullName>
    </submittedName>
</protein>
<comment type="caution">
    <text evidence="1">The sequence shown here is derived from an EMBL/GenBank/DDBJ whole genome shotgun (WGS) entry which is preliminary data.</text>
</comment>
<dbReference type="EMBL" id="BGPR01145100">
    <property type="protein sequence ID" value="GBN75259.1"/>
    <property type="molecule type" value="Genomic_DNA"/>
</dbReference>
<gene>
    <name evidence="1" type="ORF">AVEN_90519_1</name>
</gene>
<proteinExistence type="predicted"/>
<evidence type="ECO:0000313" key="2">
    <source>
        <dbReference type="Proteomes" id="UP000499080"/>
    </source>
</evidence>
<name>A0A4Y2RJ14_ARAVE</name>
<dbReference type="Proteomes" id="UP000499080">
    <property type="component" value="Unassembled WGS sequence"/>
</dbReference>
<feature type="non-terminal residue" evidence="1">
    <location>
        <position position="72"/>
    </location>
</feature>
<dbReference type="AlphaFoldDB" id="A0A4Y2RJ14"/>